<protein>
    <submittedName>
        <fullName evidence="1">Uncharacterized protein</fullName>
    </submittedName>
</protein>
<dbReference type="GeneID" id="7048570"/>
<name>B6K1G0_SCHJY</name>
<evidence type="ECO:0000313" key="2">
    <source>
        <dbReference type="Proteomes" id="UP000001744"/>
    </source>
</evidence>
<organism evidence="1 2">
    <name type="scientific">Schizosaccharomyces japonicus (strain yFS275 / FY16936)</name>
    <name type="common">Fission yeast</name>
    <dbReference type="NCBI Taxonomy" id="402676"/>
    <lineage>
        <taxon>Eukaryota</taxon>
        <taxon>Fungi</taxon>
        <taxon>Dikarya</taxon>
        <taxon>Ascomycota</taxon>
        <taxon>Taphrinomycotina</taxon>
        <taxon>Schizosaccharomycetes</taxon>
        <taxon>Schizosaccharomycetales</taxon>
        <taxon>Schizosaccharomycetaceae</taxon>
        <taxon>Schizosaccharomyces</taxon>
    </lineage>
</organism>
<keyword evidence="2" id="KW-1185">Reference proteome</keyword>
<dbReference type="HOGENOM" id="CLU_947165_0_0_1"/>
<reference evidence="1 2" key="1">
    <citation type="journal article" date="2011" name="Science">
        <title>Comparative functional genomics of the fission yeasts.</title>
        <authorList>
            <person name="Rhind N."/>
            <person name="Chen Z."/>
            <person name="Yassour M."/>
            <person name="Thompson D.A."/>
            <person name="Haas B.J."/>
            <person name="Habib N."/>
            <person name="Wapinski I."/>
            <person name="Roy S."/>
            <person name="Lin M.F."/>
            <person name="Heiman D.I."/>
            <person name="Young S.K."/>
            <person name="Furuya K."/>
            <person name="Guo Y."/>
            <person name="Pidoux A."/>
            <person name="Chen H.M."/>
            <person name="Robbertse B."/>
            <person name="Goldberg J.M."/>
            <person name="Aoki K."/>
            <person name="Bayne E.H."/>
            <person name="Berlin A.M."/>
            <person name="Desjardins C.A."/>
            <person name="Dobbs E."/>
            <person name="Dukaj L."/>
            <person name="Fan L."/>
            <person name="FitzGerald M.G."/>
            <person name="French C."/>
            <person name="Gujja S."/>
            <person name="Hansen K."/>
            <person name="Keifenheim D."/>
            <person name="Levin J.Z."/>
            <person name="Mosher R.A."/>
            <person name="Mueller C.A."/>
            <person name="Pfiffner J."/>
            <person name="Priest M."/>
            <person name="Russ C."/>
            <person name="Smialowska A."/>
            <person name="Swoboda P."/>
            <person name="Sykes S.M."/>
            <person name="Vaughn M."/>
            <person name="Vengrova S."/>
            <person name="Yoder R."/>
            <person name="Zeng Q."/>
            <person name="Allshire R."/>
            <person name="Baulcombe D."/>
            <person name="Birren B.W."/>
            <person name="Brown W."/>
            <person name="Ekwall K."/>
            <person name="Kellis M."/>
            <person name="Leatherwood J."/>
            <person name="Levin H."/>
            <person name="Margalit H."/>
            <person name="Martienssen R."/>
            <person name="Nieduszynski C.A."/>
            <person name="Spatafora J.W."/>
            <person name="Friedman N."/>
            <person name="Dalgaard J.Z."/>
            <person name="Baumann P."/>
            <person name="Niki H."/>
            <person name="Regev A."/>
            <person name="Nusbaum C."/>
        </authorList>
    </citation>
    <scope>NUCLEOTIDE SEQUENCE [LARGE SCALE GENOMIC DNA]</scope>
    <source>
        <strain evidence="2">yFS275 / FY16936</strain>
    </source>
</reference>
<dbReference type="RefSeq" id="XP_002174074.1">
    <property type="nucleotide sequence ID" value="XM_002174038.2"/>
</dbReference>
<dbReference type="EMBL" id="KE651166">
    <property type="protein sequence ID" value="EEB07781.1"/>
    <property type="molecule type" value="Genomic_DNA"/>
</dbReference>
<sequence>MEQLVGRQAKRWEDVVDVEVDWNRVYLYGYVDKESKSTTSSKQIVLQYASRDGAAVSKFMVRFFNLSNWFPRALKPILPGSLLRIVGKPLVKTCEDPNFPEVTNEFIYGAGQDSPKPSYIVYMDDVSREWALVKQLQELYRLRLSEGGSELYTGRFIYTRCECLRELPSGKQVHVLGRLVSGLVQQGSVLSASIRDSSLSKPDVAIFLSIPIPTKLRLSLQDIKQGQAVAFRYATVDQRENKTYLIFTQHSSLVFLSARGTVLLCFGAPFVLDKEEAAYVQSLIAFSNDIDINK</sequence>
<proteinExistence type="predicted"/>
<gene>
    <name evidence="1" type="ORF">SJAG_02888</name>
</gene>
<dbReference type="Proteomes" id="UP000001744">
    <property type="component" value="Unassembled WGS sequence"/>
</dbReference>
<dbReference type="JaponicusDB" id="SJAG_02888"/>
<dbReference type="VEuPathDB" id="FungiDB:SJAG_02888"/>
<evidence type="ECO:0000313" key="1">
    <source>
        <dbReference type="EMBL" id="EEB07781.1"/>
    </source>
</evidence>
<accession>B6K1G0</accession>
<dbReference type="AlphaFoldDB" id="B6K1G0"/>